<evidence type="ECO:0000313" key="3">
    <source>
        <dbReference type="Proteomes" id="UP000321479"/>
    </source>
</evidence>
<proteinExistence type="predicted"/>
<gene>
    <name evidence="2" type="primary">tnpA</name>
    <name evidence="2" type="ORF">FRZ54_05680</name>
</gene>
<dbReference type="PANTHER" id="PTHR33360">
    <property type="entry name" value="TRANSPOSASE FOR INSERTION SEQUENCE ELEMENT IS200"/>
    <property type="match status" value="1"/>
</dbReference>
<dbReference type="Gene3D" id="3.30.70.1290">
    <property type="entry name" value="Transposase IS200-like"/>
    <property type="match status" value="1"/>
</dbReference>
<dbReference type="OrthoDB" id="9798161at2"/>
<reference evidence="2 3" key="1">
    <citation type="journal article" date="2017" name="Curr. Microbiol.">
        <title>Mucilaginibacter ginsenosidivorans sp. nov., Isolated from Soil of Ginseng Field.</title>
        <authorList>
            <person name="Kim M.M."/>
            <person name="Siddiqi M.Z."/>
            <person name="Im W.T."/>
        </authorList>
    </citation>
    <scope>NUCLEOTIDE SEQUENCE [LARGE SCALE GENOMIC DNA]</scope>
    <source>
        <strain evidence="2 3">Gsoil 3017</strain>
    </source>
</reference>
<dbReference type="Pfam" id="PF01797">
    <property type="entry name" value="Y1_Tnp"/>
    <property type="match status" value="1"/>
</dbReference>
<dbReference type="KEGG" id="mgin:FRZ54_05680"/>
<dbReference type="PANTHER" id="PTHR33360:SF2">
    <property type="entry name" value="TRANSPOSASE FOR INSERTION SEQUENCE ELEMENT IS200"/>
    <property type="match status" value="1"/>
</dbReference>
<dbReference type="AlphaFoldDB" id="A0A5B8UTP0"/>
<organism evidence="2 3">
    <name type="scientific">Mucilaginibacter ginsenosidivorans</name>
    <dbReference type="NCBI Taxonomy" id="398053"/>
    <lineage>
        <taxon>Bacteria</taxon>
        <taxon>Pseudomonadati</taxon>
        <taxon>Bacteroidota</taxon>
        <taxon>Sphingobacteriia</taxon>
        <taxon>Sphingobacteriales</taxon>
        <taxon>Sphingobacteriaceae</taxon>
        <taxon>Mucilaginibacter</taxon>
    </lineage>
</organism>
<evidence type="ECO:0000313" key="2">
    <source>
        <dbReference type="EMBL" id="QEC62095.1"/>
    </source>
</evidence>
<dbReference type="GO" id="GO:0003677">
    <property type="term" value="F:DNA binding"/>
    <property type="evidence" value="ECO:0007669"/>
    <property type="project" value="InterPro"/>
</dbReference>
<dbReference type="SUPFAM" id="SSF143422">
    <property type="entry name" value="Transposase IS200-like"/>
    <property type="match status" value="1"/>
</dbReference>
<sequence>MTKYRKLSHSFYYCVYHVVWTPKYRFRVLTDVVADTLENKIRAICGWKEVEILEMNIQADHVHMVCSIPPKMSVSDFMGILKGKTALMMFSNYPSLRKKPYWGNHFWSRGYFVSTVGLDEERIKNYVKYQETEERKEDGTTDLKLF</sequence>
<dbReference type="NCBIfam" id="NF033573">
    <property type="entry name" value="transpos_IS200"/>
    <property type="match status" value="1"/>
</dbReference>
<dbReference type="SMART" id="SM01321">
    <property type="entry name" value="Y1_Tnp"/>
    <property type="match status" value="1"/>
</dbReference>
<dbReference type="InterPro" id="IPR036515">
    <property type="entry name" value="Transposase_17_sf"/>
</dbReference>
<dbReference type="RefSeq" id="WP_147030672.1">
    <property type="nucleotide sequence ID" value="NZ_CP042436.1"/>
</dbReference>
<dbReference type="InterPro" id="IPR002686">
    <property type="entry name" value="Transposase_17"/>
</dbReference>
<protein>
    <submittedName>
        <fullName evidence="2">IS200/IS605 family transposase</fullName>
    </submittedName>
</protein>
<accession>A0A5B8UTP0</accession>
<dbReference type="Proteomes" id="UP000321479">
    <property type="component" value="Chromosome"/>
</dbReference>
<feature type="domain" description="Transposase IS200-like" evidence="1">
    <location>
        <begin position="11"/>
        <end position="130"/>
    </location>
</feature>
<keyword evidence="3" id="KW-1185">Reference proteome</keyword>
<dbReference type="GO" id="GO:0006313">
    <property type="term" value="P:DNA transposition"/>
    <property type="evidence" value="ECO:0007669"/>
    <property type="project" value="InterPro"/>
</dbReference>
<name>A0A5B8UTP0_9SPHI</name>
<dbReference type="EMBL" id="CP042436">
    <property type="protein sequence ID" value="QEC62095.1"/>
    <property type="molecule type" value="Genomic_DNA"/>
</dbReference>
<evidence type="ECO:0000259" key="1">
    <source>
        <dbReference type="SMART" id="SM01321"/>
    </source>
</evidence>
<dbReference type="GO" id="GO:0004803">
    <property type="term" value="F:transposase activity"/>
    <property type="evidence" value="ECO:0007669"/>
    <property type="project" value="InterPro"/>
</dbReference>